<dbReference type="EMBL" id="JAQIPB010000001">
    <property type="protein sequence ID" value="MDA7414852.1"/>
    <property type="molecule type" value="Genomic_DNA"/>
</dbReference>
<sequence>MTDTAADPCRNVATDDAFELSLTRLYDAPPEKLFRAWTDPELLKQWFVPKPWSIARVEHDLRPGGRALVVMQDPDGNEYPNDGVFLEIVPNRLLVSTNAFTPGWQPADPQPIKMVAIVSFEPEGEGKTRYTARARHWSAADRETHEKMGFHEGWGICADQLGELVARL</sequence>
<evidence type="ECO:0000313" key="3">
    <source>
        <dbReference type="EMBL" id="MDA7414852.1"/>
    </source>
</evidence>
<dbReference type="RefSeq" id="WP_271426131.1">
    <property type="nucleotide sequence ID" value="NZ_JAQIPB010000001.1"/>
</dbReference>
<dbReference type="SUPFAM" id="SSF55961">
    <property type="entry name" value="Bet v1-like"/>
    <property type="match status" value="1"/>
</dbReference>
<dbReference type="Pfam" id="PF08327">
    <property type="entry name" value="AHSA1"/>
    <property type="match status" value="1"/>
</dbReference>
<comment type="caution">
    <text evidence="3">The sequence shown here is derived from an EMBL/GenBank/DDBJ whole genome shotgun (WGS) entry which is preliminary data.</text>
</comment>
<protein>
    <submittedName>
        <fullName evidence="3">SRPBCC family protein</fullName>
    </submittedName>
</protein>
<keyword evidence="4" id="KW-1185">Reference proteome</keyword>
<dbReference type="Gene3D" id="3.30.530.20">
    <property type="match status" value="1"/>
</dbReference>
<dbReference type="AlphaFoldDB" id="A0AAE3N6H8"/>
<proteinExistence type="inferred from homology"/>
<feature type="domain" description="Activator of Hsp90 ATPase homologue 1/2-like C-terminal" evidence="2">
    <location>
        <begin position="27"/>
        <end position="165"/>
    </location>
</feature>
<dbReference type="InterPro" id="IPR023393">
    <property type="entry name" value="START-like_dom_sf"/>
</dbReference>
<name>A0AAE3N6H8_9BURK</name>
<evidence type="ECO:0000259" key="2">
    <source>
        <dbReference type="Pfam" id="PF08327"/>
    </source>
</evidence>
<comment type="similarity">
    <text evidence="1">Belongs to the AHA1 family.</text>
</comment>
<reference evidence="3" key="1">
    <citation type="submission" date="2023-01" db="EMBL/GenBank/DDBJ databases">
        <title>Xenophilus mangrovi sp. nov., isolated from soil of Mangrove nature reserve.</title>
        <authorList>
            <person name="Xu S."/>
            <person name="Liu Z."/>
            <person name="Xu Y."/>
        </authorList>
    </citation>
    <scope>NUCLEOTIDE SEQUENCE</scope>
    <source>
        <strain evidence="3">YW8</strain>
    </source>
</reference>
<dbReference type="Proteomes" id="UP001212602">
    <property type="component" value="Unassembled WGS sequence"/>
</dbReference>
<evidence type="ECO:0000256" key="1">
    <source>
        <dbReference type="ARBA" id="ARBA00006817"/>
    </source>
</evidence>
<evidence type="ECO:0000313" key="4">
    <source>
        <dbReference type="Proteomes" id="UP001212602"/>
    </source>
</evidence>
<dbReference type="InterPro" id="IPR013538">
    <property type="entry name" value="ASHA1/2-like_C"/>
</dbReference>
<dbReference type="CDD" id="cd08896">
    <property type="entry name" value="SRPBCC_CalC_Aha1-like_3"/>
    <property type="match status" value="1"/>
</dbReference>
<organism evidence="3 4">
    <name type="scientific">Xenophilus arseniciresistens</name>
    <dbReference type="NCBI Taxonomy" id="1283306"/>
    <lineage>
        <taxon>Bacteria</taxon>
        <taxon>Pseudomonadati</taxon>
        <taxon>Pseudomonadota</taxon>
        <taxon>Betaproteobacteria</taxon>
        <taxon>Burkholderiales</taxon>
        <taxon>Comamonadaceae</taxon>
        <taxon>Xenophilus</taxon>
    </lineage>
</organism>
<accession>A0AAE3N6H8</accession>
<gene>
    <name evidence="3" type="ORF">PGB34_00615</name>
</gene>